<reference evidence="2 3" key="1">
    <citation type="submission" date="2019-06" db="EMBL/GenBank/DDBJ databases">
        <title>A chromosomal-level reference genome of Carpinus fangiana (Coryloideae, Betulaceae).</title>
        <authorList>
            <person name="Yang X."/>
            <person name="Wang Z."/>
            <person name="Zhang L."/>
            <person name="Hao G."/>
            <person name="Liu J."/>
            <person name="Yang Y."/>
        </authorList>
    </citation>
    <scope>NUCLEOTIDE SEQUENCE [LARGE SCALE GENOMIC DNA]</scope>
    <source>
        <strain evidence="2">Cfa_2016G</strain>
        <tissue evidence="2">Leaf</tissue>
    </source>
</reference>
<protein>
    <submittedName>
        <fullName evidence="2">Uncharacterized protein</fullName>
    </submittedName>
</protein>
<evidence type="ECO:0000313" key="2">
    <source>
        <dbReference type="EMBL" id="KAB8437424.1"/>
    </source>
</evidence>
<dbReference type="EMBL" id="VIBQ01000036">
    <property type="protein sequence ID" value="KAB8437424.1"/>
    <property type="molecule type" value="Genomic_DNA"/>
</dbReference>
<evidence type="ECO:0000256" key="1">
    <source>
        <dbReference type="SAM" id="MobiDB-lite"/>
    </source>
</evidence>
<gene>
    <name evidence="2" type="ORF">FH972_025102</name>
</gene>
<feature type="region of interest" description="Disordered" evidence="1">
    <location>
        <begin position="68"/>
        <end position="105"/>
    </location>
</feature>
<organism evidence="2 3">
    <name type="scientific">Carpinus fangiana</name>
    <dbReference type="NCBI Taxonomy" id="176857"/>
    <lineage>
        <taxon>Eukaryota</taxon>
        <taxon>Viridiplantae</taxon>
        <taxon>Streptophyta</taxon>
        <taxon>Embryophyta</taxon>
        <taxon>Tracheophyta</taxon>
        <taxon>Spermatophyta</taxon>
        <taxon>Magnoliopsida</taxon>
        <taxon>eudicotyledons</taxon>
        <taxon>Gunneridae</taxon>
        <taxon>Pentapetalae</taxon>
        <taxon>rosids</taxon>
        <taxon>fabids</taxon>
        <taxon>Fagales</taxon>
        <taxon>Betulaceae</taxon>
        <taxon>Carpinus</taxon>
    </lineage>
</organism>
<dbReference type="Proteomes" id="UP000327013">
    <property type="component" value="Unassembled WGS sequence"/>
</dbReference>
<sequence length="181" mass="18454">MQTLFRRDAARGALGGVLRGADFGLVDEAVDEEDDGDGDEAAHAEADEGEAGCLDGEGVVRLEDIGEGGEEGVHEGEVEGGVEGEGGDDGLGEEHVQRAREAGADEGHGCLRPGAAVADGGGAFEAELLCAVGQDLALVGFFHEDGGHQEGDGEEEDSPGSPAPPLSNRYIASDQWTKGRA</sequence>
<keyword evidence="3" id="KW-1185">Reference proteome</keyword>
<feature type="region of interest" description="Disordered" evidence="1">
    <location>
        <begin position="143"/>
        <end position="181"/>
    </location>
</feature>
<accession>A0A5N6L2K6</accession>
<name>A0A5N6L2K6_9ROSI</name>
<feature type="compositionally biased region" description="Basic and acidic residues" evidence="1">
    <location>
        <begin position="92"/>
        <end position="105"/>
    </location>
</feature>
<dbReference type="AlphaFoldDB" id="A0A5N6L2K6"/>
<feature type="region of interest" description="Disordered" evidence="1">
    <location>
        <begin position="31"/>
        <end position="56"/>
    </location>
</feature>
<evidence type="ECO:0000313" key="3">
    <source>
        <dbReference type="Proteomes" id="UP000327013"/>
    </source>
</evidence>
<feature type="compositionally biased region" description="Acidic residues" evidence="1">
    <location>
        <begin position="78"/>
        <end position="91"/>
    </location>
</feature>
<comment type="caution">
    <text evidence="2">The sequence shown here is derived from an EMBL/GenBank/DDBJ whole genome shotgun (WGS) entry which is preliminary data.</text>
</comment>
<proteinExistence type="predicted"/>